<comment type="function">
    <text evidence="8">Catalyzes the deamination of adenosine to inosine at the wobble position 34 of tRNA(Arg2).</text>
</comment>
<dbReference type="SUPFAM" id="SSF53927">
    <property type="entry name" value="Cytidine deaminase-like"/>
    <property type="match status" value="1"/>
</dbReference>
<evidence type="ECO:0000256" key="6">
    <source>
        <dbReference type="ARBA" id="ARBA00022833"/>
    </source>
</evidence>
<dbReference type="PATRIC" id="fig|270498.16.peg.344"/>
<feature type="domain" description="CMP/dCMP-type deaminase" evidence="9">
    <location>
        <begin position="1"/>
        <end position="112"/>
    </location>
</feature>
<dbReference type="PROSITE" id="PS51747">
    <property type="entry name" value="CYT_DCMP_DEAMINASES_2"/>
    <property type="match status" value="1"/>
</dbReference>
<dbReference type="PROSITE" id="PS00903">
    <property type="entry name" value="CYT_DCMP_DEAMINASES_1"/>
    <property type="match status" value="1"/>
</dbReference>
<evidence type="ECO:0000256" key="8">
    <source>
        <dbReference type="HAMAP-Rule" id="MF_00972"/>
    </source>
</evidence>
<evidence type="ECO:0000256" key="3">
    <source>
        <dbReference type="ARBA" id="ARBA00022694"/>
    </source>
</evidence>
<protein>
    <recommendedName>
        <fullName evidence="8">tRNA-specific adenosine deaminase</fullName>
        <ecNumber evidence="8">3.5.4.33</ecNumber>
    </recommendedName>
</protein>
<dbReference type="InterPro" id="IPR016193">
    <property type="entry name" value="Cytidine_deaminase-like"/>
</dbReference>
<dbReference type="FunFam" id="3.40.140.10:FF:000005">
    <property type="entry name" value="tRNA-specific adenosine deaminase"/>
    <property type="match status" value="1"/>
</dbReference>
<feature type="binding site" evidence="8">
    <location>
        <position position="52"/>
    </location>
    <ligand>
        <name>Zn(2+)</name>
        <dbReference type="ChEBI" id="CHEBI:29105"/>
        <note>catalytic</note>
    </ligand>
</feature>
<dbReference type="HAMAP" id="MF_00972">
    <property type="entry name" value="tRNA_aden_deaminase"/>
    <property type="match status" value="1"/>
</dbReference>
<dbReference type="GO" id="GO:0008270">
    <property type="term" value="F:zinc ion binding"/>
    <property type="evidence" value="ECO:0007669"/>
    <property type="project" value="UniProtKB-UniRule"/>
</dbReference>
<dbReference type="EC" id="3.5.4.33" evidence="8"/>
<name>A0A0M2NHF6_9FIRM</name>
<comment type="similarity">
    <text evidence="1">Belongs to the cytidine and deoxycytidylate deaminase family. ADAT2 subfamily.</text>
</comment>
<comment type="subunit">
    <text evidence="2 8">Homodimer.</text>
</comment>
<dbReference type="Pfam" id="PF14437">
    <property type="entry name" value="MafB19-deam"/>
    <property type="match status" value="1"/>
</dbReference>
<dbReference type="PANTHER" id="PTHR11079">
    <property type="entry name" value="CYTOSINE DEAMINASE FAMILY MEMBER"/>
    <property type="match status" value="1"/>
</dbReference>
<feature type="active site" description="Proton donor" evidence="8">
    <location>
        <position position="54"/>
    </location>
</feature>
<evidence type="ECO:0000256" key="5">
    <source>
        <dbReference type="ARBA" id="ARBA00022801"/>
    </source>
</evidence>
<evidence type="ECO:0000256" key="1">
    <source>
        <dbReference type="ARBA" id="ARBA00010669"/>
    </source>
</evidence>
<dbReference type="InterPro" id="IPR058535">
    <property type="entry name" value="MafB19-deam"/>
</dbReference>
<dbReference type="Proteomes" id="UP000034076">
    <property type="component" value="Unassembled WGS sequence"/>
</dbReference>
<sequence length="148" mass="16280">MDDEYWMEYAIAEARLAGEIDEVPIGAVIVKDDEIIARAHNMRETHKDPMAHAEIKAIGEAARFLGGWRLLDCTLYVTLEPCPMCAGAVINARIPRVVFGAYDKKAGAFGTLYDLAEGKLNHKPQVAGGVLEAECAALLSGYFKRKRK</sequence>
<dbReference type="GO" id="GO:0002100">
    <property type="term" value="P:tRNA wobble adenosine to inosine editing"/>
    <property type="evidence" value="ECO:0007669"/>
    <property type="project" value="UniProtKB-UniRule"/>
</dbReference>
<accession>A0A0M2NHF6</accession>
<gene>
    <name evidence="8" type="primary">tadA</name>
    <name evidence="10" type="ORF">CHK_0749</name>
</gene>
<feature type="binding site" evidence="8">
    <location>
        <position position="85"/>
    </location>
    <ligand>
        <name>Zn(2+)</name>
        <dbReference type="ChEBI" id="CHEBI:29105"/>
        <note>catalytic</note>
    </ligand>
</feature>
<organism evidence="10 11">
    <name type="scientific">Christensenella hongkongensis</name>
    <dbReference type="NCBI Taxonomy" id="270498"/>
    <lineage>
        <taxon>Bacteria</taxon>
        <taxon>Bacillati</taxon>
        <taxon>Bacillota</taxon>
        <taxon>Clostridia</taxon>
        <taxon>Christensenellales</taxon>
        <taxon>Christensenellaceae</taxon>
        <taxon>Christensenella</taxon>
    </lineage>
</organism>
<evidence type="ECO:0000256" key="4">
    <source>
        <dbReference type="ARBA" id="ARBA00022723"/>
    </source>
</evidence>
<dbReference type="CDD" id="cd01285">
    <property type="entry name" value="nucleoside_deaminase"/>
    <property type="match status" value="1"/>
</dbReference>
<dbReference type="STRING" id="270498.CHK_0749"/>
<dbReference type="GO" id="GO:0052717">
    <property type="term" value="F:tRNA-specific adenosine-34 deaminase activity"/>
    <property type="evidence" value="ECO:0007669"/>
    <property type="project" value="UniProtKB-UniRule"/>
</dbReference>
<dbReference type="PANTHER" id="PTHR11079:SF202">
    <property type="entry name" value="TRNA-SPECIFIC ADENOSINE DEAMINASE"/>
    <property type="match status" value="1"/>
</dbReference>
<evidence type="ECO:0000259" key="9">
    <source>
        <dbReference type="PROSITE" id="PS51747"/>
    </source>
</evidence>
<proteinExistence type="inferred from homology"/>
<keyword evidence="6 8" id="KW-0862">Zinc</keyword>
<keyword evidence="5 8" id="KW-0378">Hydrolase</keyword>
<evidence type="ECO:0000313" key="10">
    <source>
        <dbReference type="EMBL" id="KKI51583.1"/>
    </source>
</evidence>
<reference evidence="10 11" key="1">
    <citation type="submission" date="2015-04" db="EMBL/GenBank/DDBJ databases">
        <title>Draft genome sequence of bacteremic isolate Catabacter hongkongensis type strain HKU16T.</title>
        <authorList>
            <person name="Lau S.K."/>
            <person name="Teng J.L."/>
            <person name="Huang Y."/>
            <person name="Curreem S.O."/>
            <person name="Tsui S.K."/>
            <person name="Woo P.C."/>
        </authorList>
    </citation>
    <scope>NUCLEOTIDE SEQUENCE [LARGE SCALE GENOMIC DNA]</scope>
    <source>
        <strain evidence="10 11">HKU16</strain>
    </source>
</reference>
<keyword evidence="11" id="KW-1185">Reference proteome</keyword>
<dbReference type="InterPro" id="IPR016192">
    <property type="entry name" value="APOBEC/CMP_deaminase_Zn-bd"/>
</dbReference>
<keyword evidence="4 8" id="KW-0479">Metal-binding</keyword>
<dbReference type="Gene3D" id="3.40.140.10">
    <property type="entry name" value="Cytidine Deaminase, domain 2"/>
    <property type="match status" value="1"/>
</dbReference>
<dbReference type="NCBIfam" id="NF008113">
    <property type="entry name" value="PRK10860.1"/>
    <property type="match status" value="1"/>
</dbReference>
<feature type="binding site" evidence="8">
    <location>
        <position position="82"/>
    </location>
    <ligand>
        <name>Zn(2+)</name>
        <dbReference type="ChEBI" id="CHEBI:29105"/>
        <note>catalytic</note>
    </ligand>
</feature>
<evidence type="ECO:0000256" key="7">
    <source>
        <dbReference type="ARBA" id="ARBA00048045"/>
    </source>
</evidence>
<comment type="catalytic activity">
    <reaction evidence="7 8">
        <text>adenosine(34) in tRNA + H2O + H(+) = inosine(34) in tRNA + NH4(+)</text>
        <dbReference type="Rhea" id="RHEA:43168"/>
        <dbReference type="Rhea" id="RHEA-COMP:10373"/>
        <dbReference type="Rhea" id="RHEA-COMP:10374"/>
        <dbReference type="ChEBI" id="CHEBI:15377"/>
        <dbReference type="ChEBI" id="CHEBI:15378"/>
        <dbReference type="ChEBI" id="CHEBI:28938"/>
        <dbReference type="ChEBI" id="CHEBI:74411"/>
        <dbReference type="ChEBI" id="CHEBI:82852"/>
        <dbReference type="EC" id="3.5.4.33"/>
    </reaction>
</comment>
<comment type="caution">
    <text evidence="10">The sequence shown here is derived from an EMBL/GenBank/DDBJ whole genome shotgun (WGS) entry which is preliminary data.</text>
</comment>
<comment type="cofactor">
    <cofactor evidence="8">
        <name>Zn(2+)</name>
        <dbReference type="ChEBI" id="CHEBI:29105"/>
    </cofactor>
    <text evidence="8">Binds 1 zinc ion per subunit.</text>
</comment>
<evidence type="ECO:0000313" key="11">
    <source>
        <dbReference type="Proteomes" id="UP000034076"/>
    </source>
</evidence>
<dbReference type="EMBL" id="LAYJ01000068">
    <property type="protein sequence ID" value="KKI51583.1"/>
    <property type="molecule type" value="Genomic_DNA"/>
</dbReference>
<evidence type="ECO:0000256" key="2">
    <source>
        <dbReference type="ARBA" id="ARBA00011738"/>
    </source>
</evidence>
<dbReference type="AlphaFoldDB" id="A0A0M2NHF6"/>
<keyword evidence="3 8" id="KW-0819">tRNA processing</keyword>
<dbReference type="InterPro" id="IPR028883">
    <property type="entry name" value="tRNA_aden_deaminase"/>
</dbReference>
<dbReference type="InterPro" id="IPR002125">
    <property type="entry name" value="CMP_dCMP_dom"/>
</dbReference>